<protein>
    <submittedName>
        <fullName evidence="1">Uncharacterized protein</fullName>
    </submittedName>
</protein>
<accession>A0ABV1G7X9</accession>
<gene>
    <name evidence="1" type="ORF">WMO66_09735</name>
</gene>
<name>A0ABV1G7X9_9FIRM</name>
<keyword evidence="2" id="KW-1185">Reference proteome</keyword>
<dbReference type="EMBL" id="JBBMFF010000237">
    <property type="protein sequence ID" value="MEQ2511521.1"/>
    <property type="molecule type" value="Genomic_DNA"/>
</dbReference>
<evidence type="ECO:0000313" key="2">
    <source>
        <dbReference type="Proteomes" id="UP001491552"/>
    </source>
</evidence>
<organism evidence="1 2">
    <name type="scientific">Faecousia intestinalis</name>
    <dbReference type="NCBI Taxonomy" id="3133167"/>
    <lineage>
        <taxon>Bacteria</taxon>
        <taxon>Bacillati</taxon>
        <taxon>Bacillota</taxon>
        <taxon>Clostridia</taxon>
        <taxon>Eubacteriales</taxon>
        <taxon>Oscillospiraceae</taxon>
        <taxon>Faecousia</taxon>
    </lineage>
</organism>
<evidence type="ECO:0000313" key="1">
    <source>
        <dbReference type="EMBL" id="MEQ2511521.1"/>
    </source>
</evidence>
<reference evidence="1 2" key="1">
    <citation type="submission" date="2024-03" db="EMBL/GenBank/DDBJ databases">
        <title>Human intestinal bacterial collection.</title>
        <authorList>
            <person name="Pauvert C."/>
            <person name="Hitch T.C.A."/>
            <person name="Clavel T."/>
        </authorList>
    </citation>
    <scope>NUCLEOTIDE SEQUENCE [LARGE SCALE GENOMIC DNA]</scope>
    <source>
        <strain evidence="1 2">CLA-AA-H192</strain>
    </source>
</reference>
<proteinExistence type="predicted"/>
<sequence length="283" mass="32622">MILKKLTIEQFGKIEHFDVLFHEQIAAITVPDADGIAKAIGLATNNKSLIDCTEAFTLSVNTRIILKLEIAGHPYSITARGQPHRKECAYEATDCRNNTAADVSLLFRDIQLCEEEESLIYYRYDPKNAFSKRLLHYKDSEKYYAFGDFQKKTNGSGLTQTFRIYLKEFIQKYEPCDSFADLYKIGIRSDGSFIWHCADAPGSMTDLNERDKKLFDYACFIDVNKFWSGFEDIRDINHEKWPMLIDAGNMNEYPDFHRLFAKSKSLGKQLVIMNRQKGKDAKV</sequence>
<dbReference type="RefSeq" id="WP_349136240.1">
    <property type="nucleotide sequence ID" value="NZ_JBBMFF010000237.1"/>
</dbReference>
<dbReference type="Proteomes" id="UP001491552">
    <property type="component" value="Unassembled WGS sequence"/>
</dbReference>
<comment type="caution">
    <text evidence="1">The sequence shown here is derived from an EMBL/GenBank/DDBJ whole genome shotgun (WGS) entry which is preliminary data.</text>
</comment>